<evidence type="ECO:0000313" key="3">
    <source>
        <dbReference type="Proteomes" id="UP000199645"/>
    </source>
</evidence>
<feature type="transmembrane region" description="Helical" evidence="1">
    <location>
        <begin position="14"/>
        <end position="35"/>
    </location>
</feature>
<keyword evidence="1" id="KW-1133">Transmembrane helix</keyword>
<keyword evidence="1" id="KW-0812">Transmembrane</keyword>
<evidence type="ECO:0000313" key="2">
    <source>
        <dbReference type="EMBL" id="SFF01369.1"/>
    </source>
</evidence>
<feature type="transmembrane region" description="Helical" evidence="1">
    <location>
        <begin position="55"/>
        <end position="74"/>
    </location>
</feature>
<evidence type="ECO:0000256" key="1">
    <source>
        <dbReference type="SAM" id="Phobius"/>
    </source>
</evidence>
<proteinExistence type="predicted"/>
<organism evidence="2 3">
    <name type="scientific">Actinoplanes philippinensis</name>
    <dbReference type="NCBI Taxonomy" id="35752"/>
    <lineage>
        <taxon>Bacteria</taxon>
        <taxon>Bacillati</taxon>
        <taxon>Actinomycetota</taxon>
        <taxon>Actinomycetes</taxon>
        <taxon>Micromonosporales</taxon>
        <taxon>Micromonosporaceae</taxon>
        <taxon>Actinoplanes</taxon>
    </lineage>
</organism>
<keyword evidence="1" id="KW-0472">Membrane</keyword>
<gene>
    <name evidence="2" type="ORF">SAMN05421541_105190</name>
</gene>
<dbReference type="RefSeq" id="WP_093614087.1">
    <property type="nucleotide sequence ID" value="NZ_BOMT01000035.1"/>
</dbReference>
<keyword evidence="3" id="KW-1185">Reference proteome</keyword>
<feature type="transmembrane region" description="Helical" evidence="1">
    <location>
        <begin position="86"/>
        <end position="103"/>
    </location>
</feature>
<reference evidence="2 3" key="1">
    <citation type="submission" date="2016-10" db="EMBL/GenBank/DDBJ databases">
        <authorList>
            <person name="de Groot N.N."/>
        </authorList>
    </citation>
    <scope>NUCLEOTIDE SEQUENCE [LARGE SCALE GENOMIC DNA]</scope>
    <source>
        <strain evidence="2 3">DSM 43019</strain>
    </source>
</reference>
<protein>
    <submittedName>
        <fullName evidence="2">Uncharacterized protein</fullName>
    </submittedName>
</protein>
<dbReference type="EMBL" id="FONV01000005">
    <property type="protein sequence ID" value="SFF01369.1"/>
    <property type="molecule type" value="Genomic_DNA"/>
</dbReference>
<accession>A0A1I2F8U4</accession>
<dbReference type="AlphaFoldDB" id="A0A1I2F8U4"/>
<sequence length="104" mass="10634">MTNQQPAMNTGPNILLRGAAVAVLGVAVLAFAVLAVIDPASLISLAPDWFGEPGAASILAGLGLAGLMAGLLYKAVREGNRGHEQLATWLTLAALLIVPIFSMV</sequence>
<dbReference type="Proteomes" id="UP000199645">
    <property type="component" value="Unassembled WGS sequence"/>
</dbReference>
<name>A0A1I2F8U4_9ACTN</name>